<dbReference type="PANTHER" id="PTHR21180:SF32">
    <property type="entry name" value="ENDONUCLEASE_EXONUCLEASE_PHOSPHATASE FAMILY DOMAIN-CONTAINING PROTEIN 1"/>
    <property type="match status" value="1"/>
</dbReference>
<evidence type="ECO:0000313" key="2">
    <source>
        <dbReference type="Proteomes" id="UP000668572"/>
    </source>
</evidence>
<dbReference type="Pfam" id="PF12836">
    <property type="entry name" value="HHH_3"/>
    <property type="match status" value="1"/>
</dbReference>
<dbReference type="InterPro" id="IPR004509">
    <property type="entry name" value="Competence_ComEA_HhH"/>
</dbReference>
<reference evidence="1" key="1">
    <citation type="submission" date="2021-03" db="EMBL/GenBank/DDBJ databases">
        <title>Molecular characterization of Xanthomonas species pathogenic on Araceae and the development of a triplex TaqMan assay for detection of X. phaseoli pv. dieffenbachiae.</title>
        <authorList>
            <person name="Van Der Wolf J."/>
            <person name="Krijger M."/>
            <person name="Mendes O."/>
            <person name="Brankovics B."/>
            <person name="Bonants P."/>
            <person name="Meekes E."/>
        </authorList>
    </citation>
    <scope>NUCLEOTIDE SEQUENCE</scope>
    <source>
        <strain evidence="1">NBC1264</strain>
    </source>
</reference>
<dbReference type="EMBL" id="JAGHXW010000025">
    <property type="protein sequence ID" value="MBO9759457.1"/>
    <property type="molecule type" value="Genomic_DNA"/>
</dbReference>
<evidence type="ECO:0000313" key="1">
    <source>
        <dbReference type="EMBL" id="MBO9759457.1"/>
    </source>
</evidence>
<dbReference type="NCBIfam" id="TIGR00426">
    <property type="entry name" value="competence protein ComEA helix-hairpin-helix repeat region"/>
    <property type="match status" value="1"/>
</dbReference>
<dbReference type="GO" id="GO:0015627">
    <property type="term" value="C:type II protein secretion system complex"/>
    <property type="evidence" value="ECO:0007669"/>
    <property type="project" value="TreeGrafter"/>
</dbReference>
<protein>
    <submittedName>
        <fullName evidence="1">Helix-hairpin-helix domain-containing protein</fullName>
    </submittedName>
</protein>
<dbReference type="GO" id="GO:0015628">
    <property type="term" value="P:protein secretion by the type II secretion system"/>
    <property type="evidence" value="ECO:0007669"/>
    <property type="project" value="TreeGrafter"/>
</dbReference>
<proteinExistence type="predicted"/>
<dbReference type="Gene3D" id="1.10.150.280">
    <property type="entry name" value="AF1531-like domain"/>
    <property type="match status" value="1"/>
</dbReference>
<sequence>MWRGTLAPPAGMLARTITQATRSVAMKSFTVVLKSLLLALLLSSNAYALDKVDINTASAEELDKVLTNVGRSKAEAIVEHRQANGPFKSAEELALVKGIGLKTVERNRDLIEVGATMAPAKKAAKGAAVKPVGRR</sequence>
<dbReference type="InterPro" id="IPR010994">
    <property type="entry name" value="RuvA_2-like"/>
</dbReference>
<dbReference type="InterPro" id="IPR051675">
    <property type="entry name" value="Endo/Exo/Phosphatase_dom_1"/>
</dbReference>
<accession>A0A8I1XJS4</accession>
<comment type="caution">
    <text evidence="1">The sequence shown here is derived from an EMBL/GenBank/DDBJ whole genome shotgun (WGS) entry which is preliminary data.</text>
</comment>
<name>A0A8I1XJS4_XANMN</name>
<dbReference type="PANTHER" id="PTHR21180">
    <property type="entry name" value="ENDONUCLEASE/EXONUCLEASE/PHOSPHATASE FAMILY DOMAIN-CONTAINING PROTEIN 1"/>
    <property type="match status" value="1"/>
</dbReference>
<organism evidence="1 2">
    <name type="scientific">Xanthomonas manihotis</name>
    <dbReference type="NCBI Taxonomy" id="43353"/>
    <lineage>
        <taxon>Bacteria</taxon>
        <taxon>Pseudomonadati</taxon>
        <taxon>Pseudomonadota</taxon>
        <taxon>Gammaproteobacteria</taxon>
        <taxon>Lysobacterales</taxon>
        <taxon>Lysobacteraceae</taxon>
        <taxon>Xanthomonas</taxon>
    </lineage>
</organism>
<dbReference type="Proteomes" id="UP000668572">
    <property type="component" value="Unassembled WGS sequence"/>
</dbReference>
<dbReference type="AlphaFoldDB" id="A0A8I1XJS4"/>
<gene>
    <name evidence="1" type="ORF">J7405_07815</name>
</gene>
<dbReference type="SUPFAM" id="SSF47781">
    <property type="entry name" value="RuvA domain 2-like"/>
    <property type="match status" value="1"/>
</dbReference>